<evidence type="ECO:0000313" key="2">
    <source>
        <dbReference type="Proteomes" id="UP000515154"/>
    </source>
</evidence>
<name>A0A6P7TLH7_9MOLL</name>
<protein>
    <submittedName>
        <fullName evidence="3">Uncharacterized protein LOC115225894</fullName>
    </submittedName>
</protein>
<sequence>MAACERRLVSCDEKQRIVCLHQEGESNSEIATTVGRSRSIMQQIVARFKSSESTDAKPQTGRLRKTSPRQDRIMARTSLKDTFKSAAEISRKFSSTSDVSLSHKIVSWRLRGSVLLAWVPKRSPRWLPVDGLKLVKEGPVMSALVVFLNK</sequence>
<organism evidence="2 3">
    <name type="scientific">Octopus sinensis</name>
    <name type="common">East Asian common octopus</name>
    <dbReference type="NCBI Taxonomy" id="2607531"/>
    <lineage>
        <taxon>Eukaryota</taxon>
        <taxon>Metazoa</taxon>
        <taxon>Spiralia</taxon>
        <taxon>Lophotrochozoa</taxon>
        <taxon>Mollusca</taxon>
        <taxon>Cephalopoda</taxon>
        <taxon>Coleoidea</taxon>
        <taxon>Octopodiformes</taxon>
        <taxon>Octopoda</taxon>
        <taxon>Incirrata</taxon>
        <taxon>Octopodidae</taxon>
        <taxon>Octopus</taxon>
    </lineage>
</organism>
<dbReference type="InterPro" id="IPR036388">
    <property type="entry name" value="WH-like_DNA-bd_sf"/>
</dbReference>
<dbReference type="Gene3D" id="1.10.10.10">
    <property type="entry name" value="Winged helix-like DNA-binding domain superfamily/Winged helix DNA-binding domain"/>
    <property type="match status" value="1"/>
</dbReference>
<proteinExistence type="predicted"/>
<dbReference type="InterPro" id="IPR009057">
    <property type="entry name" value="Homeodomain-like_sf"/>
</dbReference>
<dbReference type="KEGG" id="osn:115225894"/>
<dbReference type="SUPFAM" id="SSF46689">
    <property type="entry name" value="Homeodomain-like"/>
    <property type="match status" value="1"/>
</dbReference>
<accession>A0A6P7TLH7</accession>
<keyword evidence="2" id="KW-1185">Reference proteome</keyword>
<evidence type="ECO:0000313" key="3">
    <source>
        <dbReference type="RefSeq" id="XP_029652759.1"/>
    </source>
</evidence>
<reference evidence="3" key="1">
    <citation type="submission" date="2025-08" db="UniProtKB">
        <authorList>
            <consortium name="RefSeq"/>
        </authorList>
    </citation>
    <scope>IDENTIFICATION</scope>
</reference>
<feature type="region of interest" description="Disordered" evidence="1">
    <location>
        <begin position="48"/>
        <end position="71"/>
    </location>
</feature>
<evidence type="ECO:0000256" key="1">
    <source>
        <dbReference type="SAM" id="MobiDB-lite"/>
    </source>
</evidence>
<dbReference type="Proteomes" id="UP000515154">
    <property type="component" value="Linkage group LG2"/>
</dbReference>
<gene>
    <name evidence="3" type="primary">LOC115225894</name>
</gene>
<dbReference type="RefSeq" id="XP_029652759.1">
    <property type="nucleotide sequence ID" value="XM_029796899.1"/>
</dbReference>
<dbReference type="AlphaFoldDB" id="A0A6P7TLH7"/>